<feature type="domain" description="FAD dependent oxidoreductase" evidence="4">
    <location>
        <begin position="90"/>
        <end position="475"/>
    </location>
</feature>
<dbReference type="GO" id="GO:0016491">
    <property type="term" value="F:oxidoreductase activity"/>
    <property type="evidence" value="ECO:0007669"/>
    <property type="project" value="UniProtKB-KW"/>
</dbReference>
<keyword evidence="5" id="KW-1185">Reference proteome</keyword>
<dbReference type="InterPro" id="IPR006076">
    <property type="entry name" value="FAD-dep_OxRdtase"/>
</dbReference>
<dbReference type="InParanoid" id="A0A1S3BR23"/>
<comment type="function">
    <text evidence="3">Required for the assembly of the mitochondrial membrane respiratory chain NADH dehydrogenase (Complex I). Involved in mid-late stages of complex I assembly.</text>
</comment>
<evidence type="ECO:0000256" key="3">
    <source>
        <dbReference type="ARBA" id="ARBA00046185"/>
    </source>
</evidence>
<protein>
    <recommendedName>
        <fullName evidence="2">FAD-dependent oxidoreductase domain-containing protein 1</fullName>
    </recommendedName>
</protein>
<dbReference type="SUPFAM" id="SSF51905">
    <property type="entry name" value="FAD/NAD(P)-binding domain"/>
    <property type="match status" value="1"/>
</dbReference>
<gene>
    <name evidence="6" type="primary">LOC103492582</name>
</gene>
<dbReference type="SUPFAM" id="SSF54373">
    <property type="entry name" value="FAD-linked reductases, C-terminal domain"/>
    <property type="match status" value="1"/>
</dbReference>
<dbReference type="eggNOG" id="ENOG502QQ49">
    <property type="taxonomic scope" value="Eukaryota"/>
</dbReference>
<dbReference type="FunCoup" id="A0A1S3BR23">
    <property type="interactions" value="574"/>
</dbReference>
<keyword evidence="1" id="KW-0560">Oxidoreductase</keyword>
<evidence type="ECO:0000259" key="4">
    <source>
        <dbReference type="Pfam" id="PF01266"/>
    </source>
</evidence>
<dbReference type="AlphaFoldDB" id="A0A1S3BR23"/>
<evidence type="ECO:0000256" key="1">
    <source>
        <dbReference type="ARBA" id="ARBA00023002"/>
    </source>
</evidence>
<name>A0A1S3BR23_CUCME</name>
<dbReference type="PANTHER" id="PTHR13847">
    <property type="entry name" value="SARCOSINE DEHYDROGENASE-RELATED"/>
    <property type="match status" value="1"/>
</dbReference>
<dbReference type="GeneID" id="103492582"/>
<sequence>MLHVNHMVFASSILPCPSSSPSSSRTAIASCSSTRHFFNFGFNPKWLPINPNQSRTLSFGYRYRPVSFCALKDVKSSSSPSRNGNAFEFDVVIIGAGIIGLTIARQFLIGSDLSVAVVDKAVPCSGATGAGQGYLWMAHKSPGSDIWELALRSQRLWEGLAETLRDQGLNPSEELGWKKTGSLLIGRTPDELDMLKRKVKQLSGAGLEAEYLSSVDLLSMEPALLIGDSCGAAFLPNDCQLDAYSTAAFIQKANRHFKGRYAEFFHDPVTGLLRSGSDGKIEAVQTSKTTLYSKKAIVVAAGCWSGTLLRDLLREGKTVLDVPIMPRKGHLLVIENFNSLHVNHGLMEVGYVNHQALTLAKDFEQTSSVSMTATMDVQGNLILGSSREFAGFNTEMNEFIVARIWERASEFFPTLKEVSLSDIKHSSKVRIGLRPYMLDGKPVIGPVPGLSNVFLASGHEGGGLSLAMGTAEMIGNMVLGSPGKVDPAPFLLQGRC</sequence>
<dbReference type="Proteomes" id="UP001652600">
    <property type="component" value="Chromosome 1"/>
</dbReference>
<dbReference type="RefSeq" id="XP_008451221.1">
    <property type="nucleotide sequence ID" value="XM_008452999.3"/>
</dbReference>
<dbReference type="InterPro" id="IPR036188">
    <property type="entry name" value="FAD/NAD-bd_sf"/>
</dbReference>
<reference evidence="5" key="1">
    <citation type="submission" date="2025-05" db="UniProtKB">
        <authorList>
            <consortium name="RefSeq"/>
        </authorList>
    </citation>
    <scope>NUCLEOTIDE SEQUENCE [LARGE SCALE GENOMIC DNA]</scope>
</reference>
<evidence type="ECO:0000256" key="2">
    <source>
        <dbReference type="ARBA" id="ARBA00039785"/>
    </source>
</evidence>
<dbReference type="PANTHER" id="PTHR13847:SF287">
    <property type="entry name" value="FAD-DEPENDENT OXIDOREDUCTASE DOMAIN-CONTAINING PROTEIN 1"/>
    <property type="match status" value="1"/>
</dbReference>
<dbReference type="Gene3D" id="3.50.50.60">
    <property type="entry name" value="FAD/NAD(P)-binding domain"/>
    <property type="match status" value="1"/>
</dbReference>
<proteinExistence type="predicted"/>
<organism evidence="5 6">
    <name type="scientific">Cucumis melo</name>
    <name type="common">Muskmelon</name>
    <dbReference type="NCBI Taxonomy" id="3656"/>
    <lineage>
        <taxon>Eukaryota</taxon>
        <taxon>Viridiplantae</taxon>
        <taxon>Streptophyta</taxon>
        <taxon>Embryophyta</taxon>
        <taxon>Tracheophyta</taxon>
        <taxon>Spermatophyta</taxon>
        <taxon>Magnoliopsida</taxon>
        <taxon>eudicotyledons</taxon>
        <taxon>Gunneridae</taxon>
        <taxon>Pentapetalae</taxon>
        <taxon>rosids</taxon>
        <taxon>fabids</taxon>
        <taxon>Cucurbitales</taxon>
        <taxon>Cucurbitaceae</taxon>
        <taxon>Benincaseae</taxon>
        <taxon>Cucumis</taxon>
    </lineage>
</organism>
<dbReference type="KEGG" id="cmo:103492582"/>
<dbReference type="Gene3D" id="3.30.9.10">
    <property type="entry name" value="D-Amino Acid Oxidase, subunit A, domain 2"/>
    <property type="match status" value="1"/>
</dbReference>
<dbReference type="Pfam" id="PF01266">
    <property type="entry name" value="DAO"/>
    <property type="match status" value="1"/>
</dbReference>
<accession>A0A1S3BR23</accession>
<reference evidence="6" key="2">
    <citation type="submission" date="2025-08" db="UniProtKB">
        <authorList>
            <consortium name="RefSeq"/>
        </authorList>
    </citation>
    <scope>IDENTIFICATION</scope>
    <source>
        <tissue evidence="6">Stem</tissue>
    </source>
</reference>
<dbReference type="GO" id="GO:0005737">
    <property type="term" value="C:cytoplasm"/>
    <property type="evidence" value="ECO:0007669"/>
    <property type="project" value="TreeGrafter"/>
</dbReference>
<evidence type="ECO:0000313" key="5">
    <source>
        <dbReference type="Proteomes" id="UP001652600"/>
    </source>
</evidence>
<dbReference type="SMR" id="A0A1S3BR23"/>
<evidence type="ECO:0000313" key="6">
    <source>
        <dbReference type="RefSeq" id="XP_008451221.1"/>
    </source>
</evidence>
<dbReference type="OrthoDB" id="498204at2759"/>